<sequence length="226" mass="24543">MHKRAVAPQEGHACVTGTACGVLDEVLTSGVNMAIWRRSSVHPLNMEIDTLVDPGWADTIEQTTAVTETGRALTRALNAAGLDAALLAHWIRDMSGLAAVFARVAGASALRIRIEALGDTMCPRFHVDRNTLRLLCTYRGPATEWLSNDQVDRRALASGRPNEEVMRFGPAQRLEPLWVGVMKGSRFPGNEGNGLVHRSPPVEDPGFTRILFCLDACESAREGVTT</sequence>
<keyword evidence="2" id="KW-1185">Reference proteome</keyword>
<dbReference type="AlphaFoldDB" id="A0A1H8SXZ0"/>
<evidence type="ECO:0008006" key="3">
    <source>
        <dbReference type="Google" id="ProtNLM"/>
    </source>
</evidence>
<dbReference type="Proteomes" id="UP000199657">
    <property type="component" value="Unassembled WGS sequence"/>
</dbReference>
<dbReference type="InterPro" id="IPR014955">
    <property type="entry name" value="DUF1826"/>
</dbReference>
<dbReference type="Pfam" id="PF08856">
    <property type="entry name" value="DUF1826"/>
    <property type="match status" value="1"/>
</dbReference>
<evidence type="ECO:0000313" key="2">
    <source>
        <dbReference type="Proteomes" id="UP000199657"/>
    </source>
</evidence>
<gene>
    <name evidence="1" type="ORF">SAMN04488052_103255</name>
</gene>
<dbReference type="EMBL" id="FOEG01000003">
    <property type="protein sequence ID" value="SEO83174.1"/>
    <property type="molecule type" value="Genomic_DNA"/>
</dbReference>
<evidence type="ECO:0000313" key="1">
    <source>
        <dbReference type="EMBL" id="SEO83174.1"/>
    </source>
</evidence>
<protein>
    <recommendedName>
        <fullName evidence="3">DUF1826 domain-containing protein</fullName>
    </recommendedName>
</protein>
<name>A0A1H8SXZ0_9GAMM</name>
<accession>A0A1H8SXZ0</accession>
<organism evidence="1 2">
    <name type="scientific">Aquisalimonas asiatica</name>
    <dbReference type="NCBI Taxonomy" id="406100"/>
    <lineage>
        <taxon>Bacteria</taxon>
        <taxon>Pseudomonadati</taxon>
        <taxon>Pseudomonadota</taxon>
        <taxon>Gammaproteobacteria</taxon>
        <taxon>Chromatiales</taxon>
        <taxon>Ectothiorhodospiraceae</taxon>
        <taxon>Aquisalimonas</taxon>
    </lineage>
</organism>
<reference evidence="1 2" key="1">
    <citation type="submission" date="2016-10" db="EMBL/GenBank/DDBJ databases">
        <authorList>
            <person name="de Groot N.N."/>
        </authorList>
    </citation>
    <scope>NUCLEOTIDE SEQUENCE [LARGE SCALE GENOMIC DNA]</scope>
    <source>
        <strain evidence="1 2">CGMCC 1.6291</strain>
    </source>
</reference>
<proteinExistence type="predicted"/>
<dbReference type="STRING" id="406100.SAMN04488052_103255"/>